<dbReference type="AlphaFoldDB" id="A0AAD4KXL2"/>
<feature type="compositionally biased region" description="Low complexity" evidence="1">
    <location>
        <begin position="110"/>
        <end position="131"/>
    </location>
</feature>
<protein>
    <submittedName>
        <fullName evidence="2">Uncharacterized protein</fullName>
    </submittedName>
</protein>
<evidence type="ECO:0000313" key="2">
    <source>
        <dbReference type="EMBL" id="KAH8702130.1"/>
    </source>
</evidence>
<name>A0AAD4KXL2_9EURO</name>
<accession>A0AAD4KXL2</accession>
<dbReference type="RefSeq" id="XP_046075506.1">
    <property type="nucleotide sequence ID" value="XM_046215457.1"/>
</dbReference>
<organism evidence="2 3">
    <name type="scientific">Talaromyces proteolyticus</name>
    <dbReference type="NCBI Taxonomy" id="1131652"/>
    <lineage>
        <taxon>Eukaryota</taxon>
        <taxon>Fungi</taxon>
        <taxon>Dikarya</taxon>
        <taxon>Ascomycota</taxon>
        <taxon>Pezizomycotina</taxon>
        <taxon>Eurotiomycetes</taxon>
        <taxon>Eurotiomycetidae</taxon>
        <taxon>Eurotiales</taxon>
        <taxon>Trichocomaceae</taxon>
        <taxon>Talaromyces</taxon>
        <taxon>Talaromyces sect. Bacilispori</taxon>
    </lineage>
</organism>
<gene>
    <name evidence="2" type="ORF">BGW36DRAFT_372258</name>
</gene>
<feature type="region of interest" description="Disordered" evidence="1">
    <location>
        <begin position="1"/>
        <end position="31"/>
    </location>
</feature>
<dbReference type="GeneID" id="70245744"/>
<feature type="region of interest" description="Disordered" evidence="1">
    <location>
        <begin position="50"/>
        <end position="77"/>
    </location>
</feature>
<evidence type="ECO:0000256" key="1">
    <source>
        <dbReference type="SAM" id="MobiDB-lite"/>
    </source>
</evidence>
<keyword evidence="3" id="KW-1185">Reference proteome</keyword>
<sequence>MARVKFVPPRHDEAPASEVELAHHNTEDEQKIKCKGKGEMIHQEGASLGSISANSQAPTPPTTSVTQEATIQRPSQNQETRLGALGSAVVGLQIGSVANYSSSTHVASAPASSSASVSQRNANTTNANTHAVSKPRGRPKAARSSSQILFIPQGGPRVQQGNNKRKRQTTVNLLNDAAQAESNSAPLRKRARGNKAATRALSISETPSSSTKTSNFNIFEAIIKHPHIVFHFADFLEVEDLITIYTMAKGFHHVINTGLTTVIVAQAMRHAPASAKIFPFRCYNRLCISDPRVEIDQSRGQSRLVPSFRWLRMVCWREKVVRGVMNSLTNEGLYLPWQCEDAIKKLWFLMDIADNRRRLGTIQNTKLWTTTDLFYAVMFLIRIDMRFTEPTAARSLGGLRRLLIAQPSMSVLHRTLERTAFTTHYEVIQAYLRWQHEPRDNTNRPVYGVPRAEIGRMQYEGYGSMGNQVKLQRPDELVLKECIRRDIEIAEAVFDIIAWPAYKKERSRSFFA</sequence>
<feature type="compositionally biased region" description="Basic and acidic residues" evidence="1">
    <location>
        <begin position="9"/>
        <end position="31"/>
    </location>
</feature>
<feature type="compositionally biased region" description="Polar residues" evidence="1">
    <location>
        <begin position="201"/>
        <end position="210"/>
    </location>
</feature>
<proteinExistence type="predicted"/>
<reference evidence="2" key="1">
    <citation type="submission" date="2021-12" db="EMBL/GenBank/DDBJ databases">
        <title>Convergent genome expansion in fungi linked to evolution of root-endophyte symbiosis.</title>
        <authorList>
            <consortium name="DOE Joint Genome Institute"/>
            <person name="Ke Y.-H."/>
            <person name="Bonito G."/>
            <person name="Liao H.-L."/>
            <person name="Looney B."/>
            <person name="Rojas-Flechas A."/>
            <person name="Nash J."/>
            <person name="Hameed K."/>
            <person name="Schadt C."/>
            <person name="Martin F."/>
            <person name="Crous P.W."/>
            <person name="Miettinen O."/>
            <person name="Magnuson J.K."/>
            <person name="Labbe J."/>
            <person name="Jacobson D."/>
            <person name="Doktycz M.J."/>
            <person name="Veneault-Fourrey C."/>
            <person name="Kuo A."/>
            <person name="Mondo S."/>
            <person name="Calhoun S."/>
            <person name="Riley R."/>
            <person name="Ohm R."/>
            <person name="LaButti K."/>
            <person name="Andreopoulos B."/>
            <person name="Pangilinan J."/>
            <person name="Nolan M."/>
            <person name="Tritt A."/>
            <person name="Clum A."/>
            <person name="Lipzen A."/>
            <person name="Daum C."/>
            <person name="Barry K."/>
            <person name="Grigoriev I.V."/>
            <person name="Vilgalys R."/>
        </authorList>
    </citation>
    <scope>NUCLEOTIDE SEQUENCE</scope>
    <source>
        <strain evidence="2">PMI_201</strain>
    </source>
</reference>
<comment type="caution">
    <text evidence="2">The sequence shown here is derived from an EMBL/GenBank/DDBJ whole genome shotgun (WGS) entry which is preliminary data.</text>
</comment>
<evidence type="ECO:0000313" key="3">
    <source>
        <dbReference type="Proteomes" id="UP001201262"/>
    </source>
</evidence>
<dbReference type="Proteomes" id="UP001201262">
    <property type="component" value="Unassembled WGS sequence"/>
</dbReference>
<feature type="region of interest" description="Disordered" evidence="1">
    <location>
        <begin position="110"/>
        <end position="210"/>
    </location>
</feature>
<dbReference type="EMBL" id="JAJTJA010000003">
    <property type="protein sequence ID" value="KAH8702130.1"/>
    <property type="molecule type" value="Genomic_DNA"/>
</dbReference>